<keyword evidence="1" id="KW-0472">Membrane</keyword>
<accession>A0A8W8HS58</accession>
<organism evidence="2 3">
    <name type="scientific">Magallana gigas</name>
    <name type="common">Pacific oyster</name>
    <name type="synonym">Crassostrea gigas</name>
    <dbReference type="NCBI Taxonomy" id="29159"/>
    <lineage>
        <taxon>Eukaryota</taxon>
        <taxon>Metazoa</taxon>
        <taxon>Spiralia</taxon>
        <taxon>Lophotrochozoa</taxon>
        <taxon>Mollusca</taxon>
        <taxon>Bivalvia</taxon>
        <taxon>Autobranchia</taxon>
        <taxon>Pteriomorphia</taxon>
        <taxon>Ostreida</taxon>
        <taxon>Ostreoidea</taxon>
        <taxon>Ostreidae</taxon>
        <taxon>Magallana</taxon>
    </lineage>
</organism>
<dbReference type="EnsemblMetazoa" id="G10761.1">
    <property type="protein sequence ID" value="G10761.1:cds"/>
    <property type="gene ID" value="G10761"/>
</dbReference>
<protein>
    <submittedName>
        <fullName evidence="2">Uncharacterized protein</fullName>
    </submittedName>
</protein>
<proteinExistence type="predicted"/>
<keyword evidence="3" id="KW-1185">Reference proteome</keyword>
<sequence length="67" mass="7745">MHSVDIYSAEILLEGMYLKITSGQQQDLMIICILIPQSLCCLVFVWNRAHSFNDISSEYCFGWLIRS</sequence>
<dbReference type="Proteomes" id="UP000005408">
    <property type="component" value="Unassembled WGS sequence"/>
</dbReference>
<dbReference type="AlphaFoldDB" id="A0A8W8HS58"/>
<evidence type="ECO:0000313" key="2">
    <source>
        <dbReference type="EnsemblMetazoa" id="G10761.1:cds"/>
    </source>
</evidence>
<feature type="transmembrane region" description="Helical" evidence="1">
    <location>
        <begin position="28"/>
        <end position="46"/>
    </location>
</feature>
<reference evidence="2" key="1">
    <citation type="submission" date="2022-08" db="UniProtKB">
        <authorList>
            <consortium name="EnsemblMetazoa"/>
        </authorList>
    </citation>
    <scope>IDENTIFICATION</scope>
    <source>
        <strain evidence="2">05x7-T-G4-1.051#20</strain>
    </source>
</reference>
<evidence type="ECO:0000256" key="1">
    <source>
        <dbReference type="SAM" id="Phobius"/>
    </source>
</evidence>
<keyword evidence="1" id="KW-1133">Transmembrane helix</keyword>
<name>A0A8W8HS58_MAGGI</name>
<keyword evidence="1" id="KW-0812">Transmembrane</keyword>
<evidence type="ECO:0000313" key="3">
    <source>
        <dbReference type="Proteomes" id="UP000005408"/>
    </source>
</evidence>